<dbReference type="InterPro" id="IPR004360">
    <property type="entry name" value="Glyas_Fos-R_dOase_dom"/>
</dbReference>
<accession>A0A7W3IS56</accession>
<comment type="caution">
    <text evidence="2">The sequence shown here is derived from an EMBL/GenBank/DDBJ whole genome shotgun (WGS) entry which is preliminary data.</text>
</comment>
<dbReference type="Gene3D" id="3.10.180.10">
    <property type="entry name" value="2,3-Dihydroxybiphenyl 1,2-Dioxygenase, domain 1"/>
    <property type="match status" value="1"/>
</dbReference>
<dbReference type="EMBL" id="JACGWT010000003">
    <property type="protein sequence ID" value="MBA8794259.1"/>
    <property type="molecule type" value="Genomic_DNA"/>
</dbReference>
<dbReference type="CDD" id="cd06588">
    <property type="entry name" value="PhnB_like"/>
    <property type="match status" value="1"/>
</dbReference>
<protein>
    <submittedName>
        <fullName evidence="2">PhnB protein</fullName>
    </submittedName>
</protein>
<dbReference type="PANTHER" id="PTHR33990">
    <property type="entry name" value="PROTEIN YJDN-RELATED"/>
    <property type="match status" value="1"/>
</dbReference>
<dbReference type="Proteomes" id="UP000523079">
    <property type="component" value="Unassembled WGS sequence"/>
</dbReference>
<dbReference type="PANTHER" id="PTHR33990:SF1">
    <property type="entry name" value="PROTEIN YJDN"/>
    <property type="match status" value="1"/>
</dbReference>
<feature type="domain" description="Glyoxalase/fosfomycin resistance/dioxygenase" evidence="1">
    <location>
        <begin position="12"/>
        <end position="133"/>
    </location>
</feature>
<dbReference type="RefSeq" id="WP_182559873.1">
    <property type="nucleotide sequence ID" value="NZ_JACGWT010000003.1"/>
</dbReference>
<dbReference type="AlphaFoldDB" id="A0A7W3IS56"/>
<gene>
    <name evidence="2" type="ORF">FHX74_001878</name>
</gene>
<sequence length="144" mass="15486">MTNNLSPYLNFRDSARAALEFYATVFGGEPTFTAFGEFGAGEEMGVGAHEADKIMHGQLIAPNGYVLMAADVPDRMPLTEGGSISVSLFGDDVDELTGYWEKLVDQGQVTVPLEQAPWGDRFGMCVDRFGISWLVNISGSPDAG</sequence>
<keyword evidence="3" id="KW-1185">Reference proteome</keyword>
<evidence type="ECO:0000313" key="2">
    <source>
        <dbReference type="EMBL" id="MBA8794259.1"/>
    </source>
</evidence>
<organism evidence="2 3">
    <name type="scientific">Microlunatus kandeliicorticis</name>
    <dbReference type="NCBI Taxonomy" id="1759536"/>
    <lineage>
        <taxon>Bacteria</taxon>
        <taxon>Bacillati</taxon>
        <taxon>Actinomycetota</taxon>
        <taxon>Actinomycetes</taxon>
        <taxon>Propionibacteriales</taxon>
        <taxon>Propionibacteriaceae</taxon>
        <taxon>Microlunatus</taxon>
    </lineage>
</organism>
<evidence type="ECO:0000259" key="1">
    <source>
        <dbReference type="Pfam" id="PF00903"/>
    </source>
</evidence>
<proteinExistence type="predicted"/>
<name>A0A7W3IS56_9ACTN</name>
<evidence type="ECO:0000313" key="3">
    <source>
        <dbReference type="Proteomes" id="UP000523079"/>
    </source>
</evidence>
<dbReference type="InterPro" id="IPR028973">
    <property type="entry name" value="PhnB-like"/>
</dbReference>
<dbReference type="InterPro" id="IPR029068">
    <property type="entry name" value="Glyas_Bleomycin-R_OHBP_Dase"/>
</dbReference>
<reference evidence="2 3" key="1">
    <citation type="submission" date="2020-07" db="EMBL/GenBank/DDBJ databases">
        <title>Sequencing the genomes of 1000 actinobacteria strains.</title>
        <authorList>
            <person name="Klenk H.-P."/>
        </authorList>
    </citation>
    <scope>NUCLEOTIDE SEQUENCE [LARGE SCALE GENOMIC DNA]</scope>
    <source>
        <strain evidence="2 3">DSM 100723</strain>
    </source>
</reference>
<dbReference type="Pfam" id="PF00903">
    <property type="entry name" value="Glyoxalase"/>
    <property type="match status" value="1"/>
</dbReference>
<dbReference type="SUPFAM" id="SSF54593">
    <property type="entry name" value="Glyoxalase/Bleomycin resistance protein/Dihydroxybiphenyl dioxygenase"/>
    <property type="match status" value="1"/>
</dbReference>